<feature type="region of interest" description="Disordered" evidence="1">
    <location>
        <begin position="65"/>
        <end position="114"/>
    </location>
</feature>
<feature type="compositionally biased region" description="Pro residues" evidence="1">
    <location>
        <begin position="80"/>
        <end position="92"/>
    </location>
</feature>
<dbReference type="AlphaFoldDB" id="A0A7S1NPK5"/>
<dbReference type="EMBL" id="HBGA01118291">
    <property type="protein sequence ID" value="CAD9032871.1"/>
    <property type="molecule type" value="Transcribed_RNA"/>
</dbReference>
<protein>
    <submittedName>
        <fullName evidence="2">Uncharacterized protein</fullName>
    </submittedName>
</protein>
<reference evidence="2" key="1">
    <citation type="submission" date="2021-01" db="EMBL/GenBank/DDBJ databases">
        <authorList>
            <person name="Corre E."/>
            <person name="Pelletier E."/>
            <person name="Niang G."/>
            <person name="Scheremetjew M."/>
            <person name="Finn R."/>
            <person name="Kale V."/>
            <person name="Holt S."/>
            <person name="Cochrane G."/>
            <person name="Meng A."/>
            <person name="Brown T."/>
            <person name="Cohen L."/>
        </authorList>
    </citation>
    <scope>NUCLEOTIDE SEQUENCE</scope>
    <source>
        <strain evidence="2">NIES-381</strain>
    </source>
</reference>
<evidence type="ECO:0000313" key="2">
    <source>
        <dbReference type="EMBL" id="CAD9032871.1"/>
    </source>
</evidence>
<evidence type="ECO:0000256" key="1">
    <source>
        <dbReference type="SAM" id="MobiDB-lite"/>
    </source>
</evidence>
<gene>
    <name evidence="2" type="ORF">EGYM00392_LOCUS44015</name>
</gene>
<organism evidence="2">
    <name type="scientific">Eutreptiella gymnastica</name>
    <dbReference type="NCBI Taxonomy" id="73025"/>
    <lineage>
        <taxon>Eukaryota</taxon>
        <taxon>Discoba</taxon>
        <taxon>Euglenozoa</taxon>
        <taxon>Euglenida</taxon>
        <taxon>Spirocuta</taxon>
        <taxon>Euglenophyceae</taxon>
        <taxon>Eutreptiales</taxon>
        <taxon>Eutreptiaceae</taxon>
        <taxon>Eutreptiella</taxon>
    </lineage>
</organism>
<accession>A0A7S1NPK5</accession>
<feature type="region of interest" description="Disordered" evidence="1">
    <location>
        <begin position="1"/>
        <end position="32"/>
    </location>
</feature>
<name>A0A7S1NPK5_9EUGL</name>
<proteinExistence type="predicted"/>
<sequence length="114" mass="12187">MIGPPLQGLDRAGTRQAPSFGDRPRGPEPAPHLRYAALHAGDPRWTRQRSFLFLTLVPKSEEDPLKAMLGPPLPFGSSGPAPPLGTVPPTHPTPHGWYTTPEAPDLSPPGSAHH</sequence>